<dbReference type="PANTHER" id="PTHR30002:SF4">
    <property type="entry name" value="EPOXYQUEUOSINE REDUCTASE"/>
    <property type="match status" value="1"/>
</dbReference>
<dbReference type="RefSeq" id="WP_055258453.1">
    <property type="nucleotide sequence ID" value="NZ_CABIXL010000003.1"/>
</dbReference>
<evidence type="ECO:0000256" key="2">
    <source>
        <dbReference type="ARBA" id="ARBA00022490"/>
    </source>
</evidence>
<keyword evidence="1" id="KW-0004">4Fe-4S</keyword>
<accession>A0ABM9UPH3</accession>
<evidence type="ECO:0000256" key="7">
    <source>
        <dbReference type="ARBA" id="ARBA00023004"/>
    </source>
</evidence>
<feature type="domain" description="4Fe-4S ferredoxin-type" evidence="9">
    <location>
        <begin position="169"/>
        <end position="198"/>
    </location>
</feature>
<evidence type="ECO:0000256" key="6">
    <source>
        <dbReference type="ARBA" id="ARBA00023002"/>
    </source>
</evidence>
<dbReference type="EMBL" id="CYZR01000003">
    <property type="protein sequence ID" value="CUN79306.1"/>
    <property type="molecule type" value="Genomic_DNA"/>
</dbReference>
<dbReference type="GO" id="GO:0016491">
    <property type="term" value="F:oxidoreductase activity"/>
    <property type="evidence" value="ECO:0007669"/>
    <property type="project" value="UniProtKB-KW"/>
</dbReference>
<keyword evidence="3" id="KW-0819">tRNA processing</keyword>
<evidence type="ECO:0000256" key="3">
    <source>
        <dbReference type="ARBA" id="ARBA00022694"/>
    </source>
</evidence>
<keyword evidence="4" id="KW-0479">Metal-binding</keyword>
<proteinExistence type="predicted"/>
<keyword evidence="6 10" id="KW-0560">Oxidoreductase</keyword>
<keyword evidence="2" id="KW-0963">Cytoplasm</keyword>
<dbReference type="InterPro" id="IPR017896">
    <property type="entry name" value="4Fe4S_Fe-S-bd"/>
</dbReference>
<dbReference type="PROSITE" id="PS51379">
    <property type="entry name" value="4FE4S_FER_2"/>
    <property type="match status" value="1"/>
</dbReference>
<dbReference type="InterPro" id="IPR004453">
    <property type="entry name" value="QueG"/>
</dbReference>
<gene>
    <name evidence="10" type="primary">queG</name>
    <name evidence="10" type="ORF">ERS852473_01111</name>
</gene>
<dbReference type="Pfam" id="PF13484">
    <property type="entry name" value="Fer4_16"/>
    <property type="match status" value="1"/>
</dbReference>
<evidence type="ECO:0000313" key="11">
    <source>
        <dbReference type="Proteomes" id="UP000095488"/>
    </source>
</evidence>
<evidence type="ECO:0000256" key="4">
    <source>
        <dbReference type="ARBA" id="ARBA00022723"/>
    </source>
</evidence>
<protein>
    <submittedName>
        <fullName evidence="10">Epoxyqueuosine reductase</fullName>
        <ecNumber evidence="10">1.1.-.-</ecNumber>
    </submittedName>
</protein>
<sequence>MDIKGQIVKYCADLGLDLIGFTPCREFSELRKFYNYRKDEGLENEFEEVDIEKRINPNHYMQEGKTIISIAFPYLHDGVYNSNGFSLYTRGLDYHRVVKSYLDKICEFIEKIGGKAMSFVDSNTLPERYIAYLSGIGFIGKNNMLITKKYGSFVFLGEIITDLDIDTRDIKQLDNTPCKECNRCYTACPTNSINDKKKNCNICMSYITQKKEINDKYLYLMKGRIFGCDTCQNSCPCNKDIAYSGINEFKPLDFMNDNICTESILSLTNSKFKETFKTTSCGWRGKNILIRNSLIKMYLIENKNIEDYSFESPYLEEYKNRLLLLNKV</sequence>
<keyword evidence="5" id="KW-0671">Queuosine biosynthesis</keyword>
<dbReference type="Pfam" id="PF08331">
    <property type="entry name" value="QueG_DUF1730"/>
    <property type="match status" value="1"/>
</dbReference>
<dbReference type="NCBIfam" id="TIGR00276">
    <property type="entry name" value="tRNA epoxyqueuosine(34) reductase QueG"/>
    <property type="match status" value="1"/>
</dbReference>
<dbReference type="PANTHER" id="PTHR30002">
    <property type="entry name" value="EPOXYQUEUOSINE REDUCTASE"/>
    <property type="match status" value="1"/>
</dbReference>
<dbReference type="EC" id="1.1.-.-" evidence="10"/>
<evidence type="ECO:0000313" key="10">
    <source>
        <dbReference type="EMBL" id="CUN79306.1"/>
    </source>
</evidence>
<reference evidence="10 11" key="1">
    <citation type="submission" date="2015-09" db="EMBL/GenBank/DDBJ databases">
        <authorList>
            <consortium name="Pathogen Informatics"/>
        </authorList>
    </citation>
    <scope>NUCLEOTIDE SEQUENCE [LARGE SCALE GENOMIC DNA]</scope>
    <source>
        <strain evidence="10 11">2789STDY5834858</strain>
    </source>
</reference>
<dbReference type="PROSITE" id="PS00198">
    <property type="entry name" value="4FE4S_FER_1"/>
    <property type="match status" value="1"/>
</dbReference>
<dbReference type="InterPro" id="IPR017900">
    <property type="entry name" value="4Fe4S_Fe_S_CS"/>
</dbReference>
<dbReference type="SUPFAM" id="SSF46548">
    <property type="entry name" value="alpha-helical ferredoxin"/>
    <property type="match status" value="1"/>
</dbReference>
<organism evidence="10 11">
    <name type="scientific">Sarcina ventriculi</name>
    <name type="common">Clostridium ventriculi</name>
    <dbReference type="NCBI Taxonomy" id="1267"/>
    <lineage>
        <taxon>Bacteria</taxon>
        <taxon>Bacillati</taxon>
        <taxon>Bacillota</taxon>
        <taxon>Clostridia</taxon>
        <taxon>Eubacteriales</taxon>
        <taxon>Clostridiaceae</taxon>
        <taxon>Sarcina</taxon>
    </lineage>
</organism>
<comment type="caution">
    <text evidence="10">The sequence shown here is derived from an EMBL/GenBank/DDBJ whole genome shotgun (WGS) entry which is preliminary data.</text>
</comment>
<evidence type="ECO:0000256" key="8">
    <source>
        <dbReference type="ARBA" id="ARBA00023014"/>
    </source>
</evidence>
<evidence type="ECO:0000256" key="5">
    <source>
        <dbReference type="ARBA" id="ARBA00022785"/>
    </source>
</evidence>
<evidence type="ECO:0000256" key="1">
    <source>
        <dbReference type="ARBA" id="ARBA00022485"/>
    </source>
</evidence>
<evidence type="ECO:0000259" key="9">
    <source>
        <dbReference type="PROSITE" id="PS51379"/>
    </source>
</evidence>
<dbReference type="InterPro" id="IPR013542">
    <property type="entry name" value="QueG_DUF1730"/>
</dbReference>
<name>A0ABM9UPH3_SARVE</name>
<dbReference type="Proteomes" id="UP000095488">
    <property type="component" value="Unassembled WGS sequence"/>
</dbReference>
<keyword evidence="11" id="KW-1185">Reference proteome</keyword>
<keyword evidence="7" id="KW-0408">Iron</keyword>
<keyword evidence="8" id="KW-0411">Iron-sulfur</keyword>